<feature type="domain" description="RimM N-terminal" evidence="6">
    <location>
        <begin position="8"/>
        <end position="93"/>
    </location>
</feature>
<evidence type="ECO:0000256" key="4">
    <source>
        <dbReference type="ARBA" id="ARBA00023186"/>
    </source>
</evidence>
<evidence type="ECO:0000259" key="7">
    <source>
        <dbReference type="Pfam" id="PF24986"/>
    </source>
</evidence>
<keyword evidence="4 5" id="KW-0143">Chaperone</keyword>
<proteinExistence type="inferred from homology"/>
<dbReference type="EMBL" id="PIQF01000001">
    <property type="protein sequence ID" value="RUO77948.1"/>
    <property type="molecule type" value="Genomic_DNA"/>
</dbReference>
<evidence type="ECO:0000256" key="3">
    <source>
        <dbReference type="ARBA" id="ARBA00022552"/>
    </source>
</evidence>
<comment type="caution">
    <text evidence="8">The sequence shown here is derived from an EMBL/GenBank/DDBJ whole genome shotgun (WGS) entry which is preliminary data.</text>
</comment>
<sequence length="179" mass="20338">MAQSDKVVIGCIGAVYGVKGWLKIQSYTESPEDIFEYSPWYLQSSAARQQSEQTVKVVEWRHHNKGLIAHIDGINDRDQASRLTGMEISISTEELPALAEDEFYWRDLIGLRVKNQQGYDMGVVEQIMPTPANDVLVVKANTNDAFGKSERLIPFIQSQYIIDVDNDNQLIQVDWPSDF</sequence>
<dbReference type="Gene3D" id="2.30.30.240">
    <property type="entry name" value="PRC-barrel domain"/>
    <property type="match status" value="1"/>
</dbReference>
<dbReference type="RefSeq" id="WP_126784281.1">
    <property type="nucleotide sequence ID" value="NZ_PIQF01000001.1"/>
</dbReference>
<dbReference type="GO" id="GO:0043022">
    <property type="term" value="F:ribosome binding"/>
    <property type="evidence" value="ECO:0007669"/>
    <property type="project" value="InterPro"/>
</dbReference>
<name>A0A432ZJ25_9GAMM</name>
<dbReference type="HAMAP" id="MF_00014">
    <property type="entry name" value="Ribosome_mat_RimM"/>
    <property type="match status" value="1"/>
</dbReference>
<protein>
    <recommendedName>
        <fullName evidence="5">Ribosome maturation factor RimM</fullName>
    </recommendedName>
</protein>
<dbReference type="InterPro" id="IPR009000">
    <property type="entry name" value="Transl_B-barrel_sf"/>
</dbReference>
<dbReference type="InterPro" id="IPR011033">
    <property type="entry name" value="PRC_barrel-like_sf"/>
</dbReference>
<dbReference type="InterPro" id="IPR036976">
    <property type="entry name" value="RimM_N_sf"/>
</dbReference>
<keyword evidence="9" id="KW-1185">Reference proteome</keyword>
<accession>A0A432ZJ25</accession>
<comment type="subcellular location">
    <subcellularLocation>
        <location evidence="5">Cytoplasm</location>
    </subcellularLocation>
</comment>
<dbReference type="InterPro" id="IPR011961">
    <property type="entry name" value="RimM"/>
</dbReference>
<evidence type="ECO:0000313" key="8">
    <source>
        <dbReference type="EMBL" id="RUO77948.1"/>
    </source>
</evidence>
<dbReference type="SUPFAM" id="SSF50346">
    <property type="entry name" value="PRC-barrel domain"/>
    <property type="match status" value="1"/>
</dbReference>
<keyword evidence="3 5" id="KW-0698">rRNA processing</keyword>
<dbReference type="InterPro" id="IPR002676">
    <property type="entry name" value="RimM_N"/>
</dbReference>
<evidence type="ECO:0000259" key="6">
    <source>
        <dbReference type="Pfam" id="PF01782"/>
    </source>
</evidence>
<dbReference type="OrthoDB" id="9783509at2"/>
<dbReference type="Pfam" id="PF01782">
    <property type="entry name" value="RimM"/>
    <property type="match status" value="1"/>
</dbReference>
<dbReference type="PANTHER" id="PTHR33692">
    <property type="entry name" value="RIBOSOME MATURATION FACTOR RIMM"/>
    <property type="match status" value="1"/>
</dbReference>
<comment type="domain">
    <text evidence="5">The PRC barrel domain binds ribosomal protein uS19.</text>
</comment>
<dbReference type="GO" id="GO:0006364">
    <property type="term" value="P:rRNA processing"/>
    <property type="evidence" value="ECO:0007669"/>
    <property type="project" value="UniProtKB-UniRule"/>
</dbReference>
<comment type="subunit">
    <text evidence="5">Binds ribosomal protein uS19.</text>
</comment>
<dbReference type="SUPFAM" id="SSF50447">
    <property type="entry name" value="Translation proteins"/>
    <property type="match status" value="1"/>
</dbReference>
<keyword evidence="1 5" id="KW-0963">Cytoplasm</keyword>
<comment type="function">
    <text evidence="5">An accessory protein needed during the final step in the assembly of 30S ribosomal subunit, possibly for assembly of the head region. Essential for efficient processing of 16S rRNA. May be needed both before and after RbfA during the maturation of 16S rRNA. It has affinity for free ribosomal 30S subunits but not for 70S ribosomes.</text>
</comment>
<dbReference type="GO" id="GO:0042274">
    <property type="term" value="P:ribosomal small subunit biogenesis"/>
    <property type="evidence" value="ECO:0007669"/>
    <property type="project" value="UniProtKB-UniRule"/>
</dbReference>
<evidence type="ECO:0000256" key="5">
    <source>
        <dbReference type="HAMAP-Rule" id="MF_00014"/>
    </source>
</evidence>
<gene>
    <name evidence="5 8" type="primary">rimM</name>
    <name evidence="8" type="ORF">CWI81_05575</name>
</gene>
<dbReference type="InterPro" id="IPR056792">
    <property type="entry name" value="PRC_RimM"/>
</dbReference>
<dbReference type="NCBIfam" id="TIGR02273">
    <property type="entry name" value="16S_RimM"/>
    <property type="match status" value="1"/>
</dbReference>
<evidence type="ECO:0000313" key="9">
    <source>
        <dbReference type="Proteomes" id="UP000287908"/>
    </source>
</evidence>
<comment type="similarity">
    <text evidence="5">Belongs to the RimM family.</text>
</comment>
<dbReference type="Gene3D" id="2.40.30.60">
    <property type="entry name" value="RimM"/>
    <property type="match status" value="1"/>
</dbReference>
<dbReference type="Pfam" id="PF24986">
    <property type="entry name" value="PRC_RimM"/>
    <property type="match status" value="1"/>
</dbReference>
<feature type="domain" description="Ribosome maturation factor RimM PRC barrel" evidence="7">
    <location>
        <begin position="105"/>
        <end position="178"/>
    </location>
</feature>
<evidence type="ECO:0000256" key="1">
    <source>
        <dbReference type="ARBA" id="ARBA00022490"/>
    </source>
</evidence>
<reference evidence="8 9" key="1">
    <citation type="journal article" date="2011" name="Front. Microbiol.">
        <title>Genomic signatures of strain selection and enhancement in Bacillus atrophaeus var. globigii, a historical biowarfare simulant.</title>
        <authorList>
            <person name="Gibbons H.S."/>
            <person name="Broomall S.M."/>
            <person name="McNew L.A."/>
            <person name="Daligault H."/>
            <person name="Chapman C."/>
            <person name="Bruce D."/>
            <person name="Karavis M."/>
            <person name="Krepps M."/>
            <person name="McGregor P.A."/>
            <person name="Hong C."/>
            <person name="Park K.H."/>
            <person name="Akmal A."/>
            <person name="Feldman A."/>
            <person name="Lin J.S."/>
            <person name="Chang W.E."/>
            <person name="Higgs B.W."/>
            <person name="Demirev P."/>
            <person name="Lindquist J."/>
            <person name="Liem A."/>
            <person name="Fochler E."/>
            <person name="Read T.D."/>
            <person name="Tapia R."/>
            <person name="Johnson S."/>
            <person name="Bishop-Lilly K.A."/>
            <person name="Detter C."/>
            <person name="Han C."/>
            <person name="Sozhamannan S."/>
            <person name="Rosenzweig C.N."/>
            <person name="Skowronski E.W."/>
        </authorList>
    </citation>
    <scope>NUCLEOTIDE SEQUENCE [LARGE SCALE GENOMIC DNA]</scope>
    <source>
        <strain evidence="8 9">CL-SP19</strain>
    </source>
</reference>
<organism evidence="8 9">
    <name type="scientific">Idiomarina seosinensis</name>
    <dbReference type="NCBI Taxonomy" id="281739"/>
    <lineage>
        <taxon>Bacteria</taxon>
        <taxon>Pseudomonadati</taxon>
        <taxon>Pseudomonadota</taxon>
        <taxon>Gammaproteobacteria</taxon>
        <taxon>Alteromonadales</taxon>
        <taxon>Idiomarinaceae</taxon>
        <taxon>Idiomarina</taxon>
    </lineage>
</organism>
<dbReference type="Proteomes" id="UP000287908">
    <property type="component" value="Unassembled WGS sequence"/>
</dbReference>
<dbReference type="AlphaFoldDB" id="A0A432ZJ25"/>
<evidence type="ECO:0000256" key="2">
    <source>
        <dbReference type="ARBA" id="ARBA00022517"/>
    </source>
</evidence>
<dbReference type="GO" id="GO:0005737">
    <property type="term" value="C:cytoplasm"/>
    <property type="evidence" value="ECO:0007669"/>
    <property type="project" value="UniProtKB-SubCell"/>
</dbReference>
<dbReference type="PANTHER" id="PTHR33692:SF1">
    <property type="entry name" value="RIBOSOME MATURATION FACTOR RIMM"/>
    <property type="match status" value="1"/>
</dbReference>
<keyword evidence="2 5" id="KW-0690">Ribosome biogenesis</keyword>
<dbReference type="GO" id="GO:0005840">
    <property type="term" value="C:ribosome"/>
    <property type="evidence" value="ECO:0007669"/>
    <property type="project" value="InterPro"/>
</dbReference>